<evidence type="ECO:0000256" key="6">
    <source>
        <dbReference type="ARBA" id="ARBA00023012"/>
    </source>
</evidence>
<keyword evidence="9" id="KW-1185">Reference proteome</keyword>
<sequence>MNVLIGEYINNELEMKKRFSLRSNMEKVYIEIDEDKFFQIINNLISNSLKFTNDGGTIAITIDDQDTSVLITVADDGVGIPEQYHEHLFEKFNPASRSGLKGEESIGLGMSIIKTIVEWHNGKIWFQSRVNIGTTFYIEIPR</sequence>
<dbReference type="OrthoDB" id="9813151at2"/>
<dbReference type="EC" id="2.7.13.3" evidence="2"/>
<dbReference type="InterPro" id="IPR050736">
    <property type="entry name" value="Sensor_HK_Regulatory"/>
</dbReference>
<dbReference type="RefSeq" id="WP_142526846.1">
    <property type="nucleotide sequence ID" value="NZ_CBCSJO010000003.1"/>
</dbReference>
<evidence type="ECO:0000256" key="4">
    <source>
        <dbReference type="ARBA" id="ARBA00022679"/>
    </source>
</evidence>
<dbReference type="InterPro" id="IPR003594">
    <property type="entry name" value="HATPase_dom"/>
</dbReference>
<evidence type="ECO:0000259" key="7">
    <source>
        <dbReference type="PROSITE" id="PS50109"/>
    </source>
</evidence>
<dbReference type="PANTHER" id="PTHR43711:SF26">
    <property type="entry name" value="SENSOR HISTIDINE KINASE RCSC"/>
    <property type="match status" value="1"/>
</dbReference>
<keyword evidence="6" id="KW-0902">Two-component regulatory system</keyword>
<keyword evidence="4" id="KW-0808">Transferase</keyword>
<dbReference type="EMBL" id="FXTN01000002">
    <property type="protein sequence ID" value="SMO44321.1"/>
    <property type="molecule type" value="Genomic_DNA"/>
</dbReference>
<dbReference type="Pfam" id="PF02518">
    <property type="entry name" value="HATPase_c"/>
    <property type="match status" value="1"/>
</dbReference>
<reference evidence="8 9" key="1">
    <citation type="submission" date="2017-05" db="EMBL/GenBank/DDBJ databases">
        <authorList>
            <person name="Varghese N."/>
            <person name="Submissions S."/>
        </authorList>
    </citation>
    <scope>NUCLEOTIDE SEQUENCE [LARGE SCALE GENOMIC DNA]</scope>
    <source>
        <strain evidence="8 9">DSM 19036</strain>
    </source>
</reference>
<dbReference type="Gene3D" id="3.30.565.10">
    <property type="entry name" value="Histidine kinase-like ATPase, C-terminal domain"/>
    <property type="match status" value="1"/>
</dbReference>
<keyword evidence="5 8" id="KW-0418">Kinase</keyword>
<organism evidence="8 9">
    <name type="scientific">Pedobacter westerhofensis</name>
    <dbReference type="NCBI Taxonomy" id="425512"/>
    <lineage>
        <taxon>Bacteria</taxon>
        <taxon>Pseudomonadati</taxon>
        <taxon>Bacteroidota</taxon>
        <taxon>Sphingobacteriia</taxon>
        <taxon>Sphingobacteriales</taxon>
        <taxon>Sphingobacteriaceae</taxon>
        <taxon>Pedobacter</taxon>
    </lineage>
</organism>
<dbReference type="InterPro" id="IPR036890">
    <property type="entry name" value="HATPase_C_sf"/>
</dbReference>
<accession>A0A521BBG1</accession>
<dbReference type="PRINTS" id="PR00344">
    <property type="entry name" value="BCTRLSENSOR"/>
</dbReference>
<keyword evidence="3" id="KW-0597">Phosphoprotein</keyword>
<dbReference type="GO" id="GO:0004673">
    <property type="term" value="F:protein histidine kinase activity"/>
    <property type="evidence" value="ECO:0007669"/>
    <property type="project" value="UniProtKB-EC"/>
</dbReference>
<dbReference type="SUPFAM" id="SSF55874">
    <property type="entry name" value="ATPase domain of HSP90 chaperone/DNA topoisomerase II/histidine kinase"/>
    <property type="match status" value="1"/>
</dbReference>
<evidence type="ECO:0000313" key="9">
    <source>
        <dbReference type="Proteomes" id="UP000320300"/>
    </source>
</evidence>
<dbReference type="SMART" id="SM00387">
    <property type="entry name" value="HATPase_c"/>
    <property type="match status" value="1"/>
</dbReference>
<dbReference type="FunFam" id="3.30.565.10:FF:000006">
    <property type="entry name" value="Sensor histidine kinase WalK"/>
    <property type="match status" value="1"/>
</dbReference>
<evidence type="ECO:0000256" key="1">
    <source>
        <dbReference type="ARBA" id="ARBA00000085"/>
    </source>
</evidence>
<gene>
    <name evidence="8" type="ORF">SAMN06265348_102154</name>
</gene>
<proteinExistence type="predicted"/>
<protein>
    <recommendedName>
        <fullName evidence="2">histidine kinase</fullName>
        <ecNumber evidence="2">2.7.13.3</ecNumber>
    </recommendedName>
</protein>
<dbReference type="Proteomes" id="UP000320300">
    <property type="component" value="Unassembled WGS sequence"/>
</dbReference>
<dbReference type="GO" id="GO:0000160">
    <property type="term" value="P:phosphorelay signal transduction system"/>
    <property type="evidence" value="ECO:0007669"/>
    <property type="project" value="UniProtKB-KW"/>
</dbReference>
<dbReference type="CDD" id="cd00075">
    <property type="entry name" value="HATPase"/>
    <property type="match status" value="1"/>
</dbReference>
<dbReference type="InterPro" id="IPR004358">
    <property type="entry name" value="Sig_transdc_His_kin-like_C"/>
</dbReference>
<dbReference type="PROSITE" id="PS50109">
    <property type="entry name" value="HIS_KIN"/>
    <property type="match status" value="1"/>
</dbReference>
<dbReference type="InterPro" id="IPR005467">
    <property type="entry name" value="His_kinase_dom"/>
</dbReference>
<name>A0A521BBG1_9SPHI</name>
<evidence type="ECO:0000256" key="5">
    <source>
        <dbReference type="ARBA" id="ARBA00022777"/>
    </source>
</evidence>
<dbReference type="AlphaFoldDB" id="A0A521BBG1"/>
<evidence type="ECO:0000256" key="3">
    <source>
        <dbReference type="ARBA" id="ARBA00022553"/>
    </source>
</evidence>
<evidence type="ECO:0000256" key="2">
    <source>
        <dbReference type="ARBA" id="ARBA00012438"/>
    </source>
</evidence>
<feature type="domain" description="Histidine kinase" evidence="7">
    <location>
        <begin position="1"/>
        <end position="142"/>
    </location>
</feature>
<comment type="catalytic activity">
    <reaction evidence="1">
        <text>ATP + protein L-histidine = ADP + protein N-phospho-L-histidine.</text>
        <dbReference type="EC" id="2.7.13.3"/>
    </reaction>
</comment>
<dbReference type="PANTHER" id="PTHR43711">
    <property type="entry name" value="TWO-COMPONENT HISTIDINE KINASE"/>
    <property type="match status" value="1"/>
</dbReference>
<evidence type="ECO:0000313" key="8">
    <source>
        <dbReference type="EMBL" id="SMO44321.1"/>
    </source>
</evidence>